<evidence type="ECO:0000256" key="3">
    <source>
        <dbReference type="PROSITE-ProRule" id="PRU00221"/>
    </source>
</evidence>
<dbReference type="InterPro" id="IPR019775">
    <property type="entry name" value="WD40_repeat_CS"/>
</dbReference>
<feature type="domain" description="Importin N-terminal" evidence="6">
    <location>
        <begin position="1"/>
        <end position="55"/>
    </location>
</feature>
<dbReference type="GO" id="GO:0006886">
    <property type="term" value="P:intracellular protein transport"/>
    <property type="evidence" value="ECO:0007669"/>
    <property type="project" value="InterPro"/>
</dbReference>
<accession>A0A8W8MCU3</accession>
<organism evidence="7 8">
    <name type="scientific">Magallana gigas</name>
    <name type="common">Pacific oyster</name>
    <name type="synonym">Crassostrea gigas</name>
    <dbReference type="NCBI Taxonomy" id="29159"/>
    <lineage>
        <taxon>Eukaryota</taxon>
        <taxon>Metazoa</taxon>
        <taxon>Spiralia</taxon>
        <taxon>Lophotrochozoa</taxon>
        <taxon>Mollusca</taxon>
        <taxon>Bivalvia</taxon>
        <taxon>Autobranchia</taxon>
        <taxon>Pteriomorphia</taxon>
        <taxon>Ostreida</taxon>
        <taxon>Ostreoidea</taxon>
        <taxon>Ostreidae</taxon>
        <taxon>Magallana</taxon>
    </lineage>
</organism>
<proteinExistence type="predicted"/>
<dbReference type="OrthoDB" id="190105at2759"/>
<feature type="repeat" description="WD" evidence="3">
    <location>
        <begin position="221"/>
        <end position="260"/>
    </location>
</feature>
<dbReference type="GO" id="GO:0031267">
    <property type="term" value="F:small GTPase binding"/>
    <property type="evidence" value="ECO:0007669"/>
    <property type="project" value="InterPro"/>
</dbReference>
<dbReference type="SMART" id="SM00320">
    <property type="entry name" value="WD40"/>
    <property type="match status" value="5"/>
</dbReference>
<dbReference type="AlphaFoldDB" id="A0A8W8MCU3"/>
<feature type="compositionally biased region" description="Polar residues" evidence="5">
    <location>
        <begin position="64"/>
        <end position="75"/>
    </location>
</feature>
<evidence type="ECO:0000256" key="4">
    <source>
        <dbReference type="SAM" id="Coils"/>
    </source>
</evidence>
<dbReference type="PROSITE" id="PS50166">
    <property type="entry name" value="IMPORTIN_B_NT"/>
    <property type="match status" value="1"/>
</dbReference>
<evidence type="ECO:0000256" key="2">
    <source>
        <dbReference type="ARBA" id="ARBA00022737"/>
    </source>
</evidence>
<reference evidence="7" key="1">
    <citation type="submission" date="2022-08" db="UniProtKB">
        <authorList>
            <consortium name="EnsemblMetazoa"/>
        </authorList>
    </citation>
    <scope>IDENTIFICATION</scope>
    <source>
        <strain evidence="7">05x7-T-G4-1.051#20</strain>
    </source>
</reference>
<feature type="region of interest" description="Disordered" evidence="5">
    <location>
        <begin position="59"/>
        <end position="87"/>
    </location>
</feature>
<feature type="region of interest" description="Disordered" evidence="5">
    <location>
        <begin position="111"/>
        <end position="204"/>
    </location>
</feature>
<keyword evidence="2" id="KW-0677">Repeat</keyword>
<dbReference type="EnsemblMetazoa" id="G32982.8">
    <property type="protein sequence ID" value="G32982.8:cds"/>
    <property type="gene ID" value="G32982"/>
</dbReference>
<dbReference type="Gene3D" id="2.130.10.10">
    <property type="entry name" value="YVTN repeat-like/Quinoprotein amine dehydrogenase"/>
    <property type="match status" value="2"/>
</dbReference>
<dbReference type="PANTHER" id="PTHR22847:SF722">
    <property type="entry name" value="NOVEL PROTEIN"/>
    <property type="match status" value="1"/>
</dbReference>
<dbReference type="PROSITE" id="PS50294">
    <property type="entry name" value="WD_REPEATS_REGION"/>
    <property type="match status" value="1"/>
</dbReference>
<dbReference type="Pfam" id="PF00400">
    <property type="entry name" value="WD40"/>
    <property type="match status" value="3"/>
</dbReference>
<dbReference type="PANTHER" id="PTHR22847">
    <property type="entry name" value="WD40 REPEAT PROTEIN"/>
    <property type="match status" value="1"/>
</dbReference>
<dbReference type="Proteomes" id="UP000005408">
    <property type="component" value="Unassembled WGS sequence"/>
</dbReference>
<dbReference type="SUPFAM" id="SSF50978">
    <property type="entry name" value="WD40 repeat-like"/>
    <property type="match status" value="1"/>
</dbReference>
<evidence type="ECO:0000256" key="5">
    <source>
        <dbReference type="SAM" id="MobiDB-lite"/>
    </source>
</evidence>
<dbReference type="InterPro" id="IPR001680">
    <property type="entry name" value="WD40_rpt"/>
</dbReference>
<feature type="compositionally biased region" description="Basic and acidic residues" evidence="5">
    <location>
        <begin position="119"/>
        <end position="134"/>
    </location>
</feature>
<name>A0A8W8MCU3_MAGGI</name>
<sequence length="600" mass="66316">MASRTSAALEIRKLRKKLRQIENLERKDGDLLDEELLKISKKRSIRDNLLRLLATTEDVEESFEASTQSNVTNNSDDSKEPPDPDMCTNVTLVTPEDVEDDSYVDVEGLEVEISEEISTPDRTEDNIPVEKEVSTDDACLEQNQTKLTPERETEIERNNPYHVSQRTPLRGDNVSDSQNQQKEKTKSKQSKKSHSQLDTENTPSVFDLSNWRNSVFYVTELEGHNDLITSSDIQGTMLVTASRDTTVKVWDMKEMREVRSLGGHTGGVNAVVLIPTSSSNNICKKAGFPSTKGQLILSGSSDCSFKLWCSATGEVRRSTYTFSPVTCVGYHNSASVIITGSDGGKLETWDVQSSKSLQSLRAFADSVSGIQIHETHVFVSSLDGIIKVYEVNSQQLQCVFESEGTRSTDGSALCCRGIRGMTISNGLVYYGDDGPNVKALNWKSGLVHKLGNHNEEFGITDSLACCEGLLLASAFCLDKGLGYINVRSAEGEKYLCSLDDGETDRIMSICSSKLSDSWVIISAGVQLKVWNQTSNARYIRPDARRVKPSYYLGLTKSPRHSDVESDLESSESESELKSDDLIDDEPGAPSPSWKSWCVVV</sequence>
<feature type="region of interest" description="Disordered" evidence="5">
    <location>
        <begin position="557"/>
        <end position="600"/>
    </location>
</feature>
<keyword evidence="1 3" id="KW-0853">WD repeat</keyword>
<keyword evidence="8" id="KW-1185">Reference proteome</keyword>
<dbReference type="PROSITE" id="PS00678">
    <property type="entry name" value="WD_REPEATS_1"/>
    <property type="match status" value="1"/>
</dbReference>
<feature type="coiled-coil region" evidence="4">
    <location>
        <begin position="4"/>
        <end position="34"/>
    </location>
</feature>
<feature type="repeat" description="WD" evidence="3">
    <location>
        <begin position="325"/>
        <end position="359"/>
    </location>
</feature>
<dbReference type="InterPro" id="IPR036322">
    <property type="entry name" value="WD40_repeat_dom_sf"/>
</dbReference>
<evidence type="ECO:0000259" key="6">
    <source>
        <dbReference type="PROSITE" id="PS50166"/>
    </source>
</evidence>
<feature type="compositionally biased region" description="Acidic residues" evidence="5">
    <location>
        <begin position="564"/>
        <end position="573"/>
    </location>
</feature>
<protein>
    <recommendedName>
        <fullName evidence="6">Importin N-terminal domain-containing protein</fullName>
    </recommendedName>
</protein>
<dbReference type="InterPro" id="IPR015943">
    <property type="entry name" value="WD40/YVTN_repeat-like_dom_sf"/>
</dbReference>
<evidence type="ECO:0000256" key="1">
    <source>
        <dbReference type="ARBA" id="ARBA00022574"/>
    </source>
</evidence>
<dbReference type="InterPro" id="IPR001494">
    <property type="entry name" value="Importin-beta_N"/>
</dbReference>
<dbReference type="OMA" id="SVWENQC"/>
<feature type="compositionally biased region" description="Basic and acidic residues" evidence="5">
    <location>
        <begin position="148"/>
        <end position="159"/>
    </location>
</feature>
<dbReference type="PROSITE" id="PS50082">
    <property type="entry name" value="WD_REPEATS_2"/>
    <property type="match status" value="2"/>
</dbReference>
<evidence type="ECO:0000313" key="7">
    <source>
        <dbReference type="EnsemblMetazoa" id="G32982.8:cds"/>
    </source>
</evidence>
<keyword evidence="4" id="KW-0175">Coiled coil</keyword>
<evidence type="ECO:0000313" key="8">
    <source>
        <dbReference type="Proteomes" id="UP000005408"/>
    </source>
</evidence>